<dbReference type="SUPFAM" id="SSF47616">
    <property type="entry name" value="GST C-terminal domain-like"/>
    <property type="match status" value="1"/>
</dbReference>
<protein>
    <recommendedName>
        <fullName evidence="1">GST N-terminal domain-containing protein</fullName>
    </recommendedName>
</protein>
<proteinExistence type="predicted"/>
<name>A0A2G5BIM7_COERN</name>
<dbReference type="Gene3D" id="1.20.1050.10">
    <property type="match status" value="1"/>
</dbReference>
<dbReference type="GO" id="GO:0004364">
    <property type="term" value="F:glutathione transferase activity"/>
    <property type="evidence" value="ECO:0007669"/>
    <property type="project" value="TreeGrafter"/>
</dbReference>
<dbReference type="SFLD" id="SFLDS00019">
    <property type="entry name" value="Glutathione_Transferase_(cytos"/>
    <property type="match status" value="1"/>
</dbReference>
<evidence type="ECO:0000259" key="1">
    <source>
        <dbReference type="PROSITE" id="PS50404"/>
    </source>
</evidence>
<dbReference type="Pfam" id="PF14497">
    <property type="entry name" value="GST_C_3"/>
    <property type="match status" value="1"/>
</dbReference>
<evidence type="ECO:0000313" key="3">
    <source>
        <dbReference type="Proteomes" id="UP000242474"/>
    </source>
</evidence>
<dbReference type="Pfam" id="PF02798">
    <property type="entry name" value="GST_N"/>
    <property type="match status" value="1"/>
</dbReference>
<dbReference type="Proteomes" id="UP000242474">
    <property type="component" value="Unassembled WGS sequence"/>
</dbReference>
<dbReference type="PROSITE" id="PS50404">
    <property type="entry name" value="GST_NTER"/>
    <property type="match status" value="1"/>
</dbReference>
<organism evidence="2 3">
    <name type="scientific">Coemansia reversa (strain ATCC 12441 / NRRL 1564)</name>
    <dbReference type="NCBI Taxonomy" id="763665"/>
    <lineage>
        <taxon>Eukaryota</taxon>
        <taxon>Fungi</taxon>
        <taxon>Fungi incertae sedis</taxon>
        <taxon>Zoopagomycota</taxon>
        <taxon>Kickxellomycotina</taxon>
        <taxon>Kickxellomycetes</taxon>
        <taxon>Kickxellales</taxon>
        <taxon>Kickxellaceae</taxon>
        <taxon>Coemansia</taxon>
    </lineage>
</organism>
<evidence type="ECO:0000313" key="2">
    <source>
        <dbReference type="EMBL" id="PIA18617.1"/>
    </source>
</evidence>
<dbReference type="InterPro" id="IPR004045">
    <property type="entry name" value="Glutathione_S-Trfase_N"/>
</dbReference>
<accession>A0A2G5BIM7</accession>
<dbReference type="OrthoDB" id="414243at2759"/>
<dbReference type="InterPro" id="IPR036249">
    <property type="entry name" value="Thioredoxin-like_sf"/>
</dbReference>
<reference evidence="2 3" key="1">
    <citation type="journal article" date="2015" name="Genome Biol. Evol.">
        <title>Phylogenomic analyses indicate that early fungi evolved digesting cell walls of algal ancestors of land plants.</title>
        <authorList>
            <person name="Chang Y."/>
            <person name="Wang S."/>
            <person name="Sekimoto S."/>
            <person name="Aerts A.L."/>
            <person name="Choi C."/>
            <person name="Clum A."/>
            <person name="LaButti K.M."/>
            <person name="Lindquist E.A."/>
            <person name="Yee Ngan C."/>
            <person name="Ohm R.A."/>
            <person name="Salamov A.A."/>
            <person name="Grigoriev I.V."/>
            <person name="Spatafora J.W."/>
            <person name="Berbee M.L."/>
        </authorList>
    </citation>
    <scope>NUCLEOTIDE SEQUENCE [LARGE SCALE GENOMIC DNA]</scope>
    <source>
        <strain evidence="2 3">NRRL 1564</strain>
    </source>
</reference>
<dbReference type="AlphaFoldDB" id="A0A2G5BIM7"/>
<dbReference type="PANTHER" id="PTHR11571">
    <property type="entry name" value="GLUTATHIONE S-TRANSFERASE"/>
    <property type="match status" value="1"/>
</dbReference>
<gene>
    <name evidence="2" type="ORF">COEREDRAFT_6325</name>
</gene>
<feature type="domain" description="GST N-terminal" evidence="1">
    <location>
        <begin position="7"/>
        <end position="87"/>
    </location>
</feature>
<dbReference type="InterPro" id="IPR040079">
    <property type="entry name" value="Glutathione_S-Trfase"/>
</dbReference>
<dbReference type="GO" id="GO:0006749">
    <property type="term" value="P:glutathione metabolic process"/>
    <property type="evidence" value="ECO:0007669"/>
    <property type="project" value="TreeGrafter"/>
</dbReference>
<dbReference type="InterPro" id="IPR050213">
    <property type="entry name" value="GST_superfamily"/>
</dbReference>
<dbReference type="CDD" id="cd03039">
    <property type="entry name" value="GST_N_Sigma_like"/>
    <property type="match status" value="1"/>
</dbReference>
<dbReference type="Gene3D" id="3.40.30.10">
    <property type="entry name" value="Glutaredoxin"/>
    <property type="match status" value="1"/>
</dbReference>
<keyword evidence="3" id="KW-1185">Reference proteome</keyword>
<dbReference type="InterPro" id="IPR004046">
    <property type="entry name" value="GST_C"/>
</dbReference>
<sequence>MFNNNTPSYILRYFNRVGLGESVKMMLTVANVEWIEENPKWPEEKSKQPFGHLPVLIEKNTDGKADFVICESGCIERYLARRYGLLPANFQQAALQEQARDQMSDVLKAFISHLFAEGEEDILASWRSFNEILDIVIFVQTKLLRANGNTGRFFGKNLSYADIVIYAVYKIITIGWIKNKPDIVDILKPKLTPELLKLISTVEFNPQLARYTTNSISLVAVLTM</sequence>
<dbReference type="STRING" id="763665.A0A2G5BIM7"/>
<dbReference type="SUPFAM" id="SSF52833">
    <property type="entry name" value="Thioredoxin-like"/>
    <property type="match status" value="1"/>
</dbReference>
<dbReference type="InterPro" id="IPR036282">
    <property type="entry name" value="Glutathione-S-Trfase_C_sf"/>
</dbReference>
<dbReference type="EMBL" id="KZ303489">
    <property type="protein sequence ID" value="PIA18617.1"/>
    <property type="molecule type" value="Genomic_DNA"/>
</dbReference>